<dbReference type="EMBL" id="JAGFBR010000012">
    <property type="protein sequence ID" value="KAH0458401.1"/>
    <property type="molecule type" value="Genomic_DNA"/>
</dbReference>
<dbReference type="GO" id="GO:0005880">
    <property type="term" value="C:nuclear microtubule"/>
    <property type="evidence" value="ECO:0007669"/>
    <property type="project" value="TreeGrafter"/>
</dbReference>
<proteinExistence type="inferred from homology"/>
<feature type="compositionally biased region" description="Low complexity" evidence="2">
    <location>
        <begin position="39"/>
        <end position="79"/>
    </location>
</feature>
<gene>
    <name evidence="3" type="ORF">IEQ34_013716</name>
</gene>
<evidence type="ECO:0000313" key="3">
    <source>
        <dbReference type="EMBL" id="KAH0458401.1"/>
    </source>
</evidence>
<sequence length="557" mass="61272">MVAAVTAAGCGKERAFPNNPSSHPSSDRGWRACSEESNSRYLSSSRISASKSNPSCFSTISSSSSSSSSSSTPQRSPSPLHSPMPQTPSTLLQKRTQSVDRLRTTTRSLSVSFQGESFVFQTSKTKPTPRKPTSECRKPIASFTGVENSQPNELRMRRNPTATARESNSLSRSLDCSVDGDNPILLTVRLLLDETNFNIGDRSQSPGSDSFSSGSIAKVRAKPRGICVPARFRQENGCPRPHVETPQKLINGKQQPLANTQLPSPKFIPSTLHGPKSCSPRHDGTLKTRRNIMESYSNGQLGNAPSIISFASEVRRTKKGESRIEDAHMLRLFHNRYLQWRYINARAENAFSMHLINAENNLYDTWITISELHELAMNKQIKLEALMQNLKLASMLKGQIAYLDDWSTLDNDHENSLRGVIEALKASTLRLPVIGGAKLDIQEVKDAINSTVGVMHAMTASISSLLLKVEGISYQASELAKAAAYERALLDQSRDLLSIVAALHVSEAVQCSRLYITTSKKNKPYAATVADKSRFWDINSIGNSIPSRKMNSSSSFH</sequence>
<dbReference type="Pfam" id="PF04484">
    <property type="entry name" value="QWRF"/>
    <property type="match status" value="1"/>
</dbReference>
<feature type="compositionally biased region" description="Polar residues" evidence="2">
    <location>
        <begin position="160"/>
        <end position="174"/>
    </location>
</feature>
<keyword evidence="4" id="KW-1185">Reference proteome</keyword>
<protein>
    <submittedName>
        <fullName evidence="3">Uncharacterized protein</fullName>
    </submittedName>
</protein>
<accession>A0AAV7GP84</accession>
<evidence type="ECO:0000256" key="2">
    <source>
        <dbReference type="SAM" id="MobiDB-lite"/>
    </source>
</evidence>
<reference evidence="3 4" key="1">
    <citation type="journal article" date="2021" name="Hortic Res">
        <title>Chromosome-scale assembly of the Dendrobium chrysotoxum genome enhances the understanding of orchid evolution.</title>
        <authorList>
            <person name="Zhang Y."/>
            <person name="Zhang G.Q."/>
            <person name="Zhang D."/>
            <person name="Liu X.D."/>
            <person name="Xu X.Y."/>
            <person name="Sun W.H."/>
            <person name="Yu X."/>
            <person name="Zhu X."/>
            <person name="Wang Z.W."/>
            <person name="Zhao X."/>
            <person name="Zhong W.Y."/>
            <person name="Chen H."/>
            <person name="Yin W.L."/>
            <person name="Huang T."/>
            <person name="Niu S.C."/>
            <person name="Liu Z.J."/>
        </authorList>
    </citation>
    <scope>NUCLEOTIDE SEQUENCE [LARGE SCALE GENOMIC DNA]</scope>
    <source>
        <strain evidence="3">Lindl</strain>
    </source>
</reference>
<dbReference type="GO" id="GO:0008017">
    <property type="term" value="F:microtubule binding"/>
    <property type="evidence" value="ECO:0007669"/>
    <property type="project" value="TreeGrafter"/>
</dbReference>
<comment type="similarity">
    <text evidence="1">Belongs to the QWRF family.</text>
</comment>
<feature type="region of interest" description="Disordered" evidence="2">
    <location>
        <begin position="150"/>
        <end position="174"/>
    </location>
</feature>
<feature type="compositionally biased region" description="Basic and acidic residues" evidence="2">
    <location>
        <begin position="25"/>
        <end position="38"/>
    </location>
</feature>
<evidence type="ECO:0000256" key="1">
    <source>
        <dbReference type="ARBA" id="ARBA00010016"/>
    </source>
</evidence>
<comment type="caution">
    <text evidence="3">The sequence shown here is derived from an EMBL/GenBank/DDBJ whole genome shotgun (WGS) entry which is preliminary data.</text>
</comment>
<feature type="compositionally biased region" description="Polar residues" evidence="2">
    <location>
        <begin position="87"/>
        <end position="96"/>
    </location>
</feature>
<name>A0AAV7GP84_DENCH</name>
<organism evidence="3 4">
    <name type="scientific">Dendrobium chrysotoxum</name>
    <name type="common">Orchid</name>
    <dbReference type="NCBI Taxonomy" id="161865"/>
    <lineage>
        <taxon>Eukaryota</taxon>
        <taxon>Viridiplantae</taxon>
        <taxon>Streptophyta</taxon>
        <taxon>Embryophyta</taxon>
        <taxon>Tracheophyta</taxon>
        <taxon>Spermatophyta</taxon>
        <taxon>Magnoliopsida</taxon>
        <taxon>Liliopsida</taxon>
        <taxon>Asparagales</taxon>
        <taxon>Orchidaceae</taxon>
        <taxon>Epidendroideae</taxon>
        <taxon>Malaxideae</taxon>
        <taxon>Dendrobiinae</taxon>
        <taxon>Dendrobium</taxon>
    </lineage>
</organism>
<dbReference type="GO" id="GO:0051225">
    <property type="term" value="P:spindle assembly"/>
    <property type="evidence" value="ECO:0007669"/>
    <property type="project" value="TreeGrafter"/>
</dbReference>
<feature type="region of interest" description="Disordered" evidence="2">
    <location>
        <begin position="1"/>
        <end position="102"/>
    </location>
</feature>
<dbReference type="Proteomes" id="UP000775213">
    <property type="component" value="Unassembled WGS sequence"/>
</dbReference>
<dbReference type="PANTHER" id="PTHR31807">
    <property type="entry name" value="AUGMIN FAMILY MEMBER"/>
    <property type="match status" value="1"/>
</dbReference>
<dbReference type="AlphaFoldDB" id="A0AAV7GP84"/>
<dbReference type="PANTHER" id="PTHR31807:SF2">
    <property type="entry name" value="PROTEIN SNOWY COTYLEDON 3"/>
    <property type="match status" value="1"/>
</dbReference>
<dbReference type="GO" id="GO:0005737">
    <property type="term" value="C:cytoplasm"/>
    <property type="evidence" value="ECO:0007669"/>
    <property type="project" value="TreeGrafter"/>
</dbReference>
<evidence type="ECO:0000313" key="4">
    <source>
        <dbReference type="Proteomes" id="UP000775213"/>
    </source>
</evidence>
<dbReference type="InterPro" id="IPR007573">
    <property type="entry name" value="QWRF"/>
</dbReference>